<sequence>MGLSVTVGLEQSFVGYDDEGVEYARKSMALLSEGLATEGIVWAEPTPAPLSGNRAALDGFSYSLIHYLRRVHARIILEMPVPPVSSPDELSADDDLVDEVAMDFTSHLIYHSDCDGTYVPVDFPEPVEVDSVLTGSSQRLLAELVDCAEPLGIVLTSDGTLSDAEAARVAAVPEDHPFRMEWEVWLTLHEAARISVATGHAIVFH</sequence>
<organism evidence="1 2">
    <name type="scientific">Fodinicola feengrottensis</name>
    <dbReference type="NCBI Taxonomy" id="435914"/>
    <lineage>
        <taxon>Bacteria</taxon>
        <taxon>Bacillati</taxon>
        <taxon>Actinomycetota</taxon>
        <taxon>Actinomycetes</taxon>
        <taxon>Mycobacteriales</taxon>
        <taxon>Fodinicola</taxon>
    </lineage>
</organism>
<evidence type="ECO:0000313" key="2">
    <source>
        <dbReference type="Proteomes" id="UP001500618"/>
    </source>
</evidence>
<dbReference type="RefSeq" id="WP_344315365.1">
    <property type="nucleotide sequence ID" value="NZ_BAAANY010000046.1"/>
</dbReference>
<gene>
    <name evidence="1" type="ORF">GCM10009765_81760</name>
</gene>
<comment type="caution">
    <text evidence="1">The sequence shown here is derived from an EMBL/GenBank/DDBJ whole genome shotgun (WGS) entry which is preliminary data.</text>
</comment>
<accession>A0ABN2JAB1</accession>
<proteinExistence type="predicted"/>
<protein>
    <submittedName>
        <fullName evidence="1">Uncharacterized protein</fullName>
    </submittedName>
</protein>
<evidence type="ECO:0000313" key="1">
    <source>
        <dbReference type="EMBL" id="GAA1721187.1"/>
    </source>
</evidence>
<reference evidence="1 2" key="1">
    <citation type="journal article" date="2019" name="Int. J. Syst. Evol. Microbiol.">
        <title>The Global Catalogue of Microorganisms (GCM) 10K type strain sequencing project: providing services to taxonomists for standard genome sequencing and annotation.</title>
        <authorList>
            <consortium name="The Broad Institute Genomics Platform"/>
            <consortium name="The Broad Institute Genome Sequencing Center for Infectious Disease"/>
            <person name="Wu L."/>
            <person name="Ma J."/>
        </authorList>
    </citation>
    <scope>NUCLEOTIDE SEQUENCE [LARGE SCALE GENOMIC DNA]</scope>
    <source>
        <strain evidence="1 2">JCM 14718</strain>
    </source>
</reference>
<dbReference type="EMBL" id="BAAANY010000046">
    <property type="protein sequence ID" value="GAA1721187.1"/>
    <property type="molecule type" value="Genomic_DNA"/>
</dbReference>
<name>A0ABN2JAB1_9ACTN</name>
<dbReference type="Proteomes" id="UP001500618">
    <property type="component" value="Unassembled WGS sequence"/>
</dbReference>
<keyword evidence="2" id="KW-1185">Reference proteome</keyword>